<protein>
    <submittedName>
        <fullName evidence="4">Cobalt-precorrin-6x reductase</fullName>
    </submittedName>
</protein>
<dbReference type="PANTHER" id="PTHR36925:SF1">
    <property type="entry name" value="COBALT-PRECORRIN-6A REDUCTASE"/>
    <property type="match status" value="1"/>
</dbReference>
<gene>
    <name evidence="4" type="ORF">CLPUN_37690</name>
</gene>
<dbReference type="PANTHER" id="PTHR36925">
    <property type="entry name" value="COBALT-PRECORRIN-6A REDUCTASE"/>
    <property type="match status" value="1"/>
</dbReference>
<keyword evidence="5" id="KW-1185">Reference proteome</keyword>
<evidence type="ECO:0000256" key="2">
    <source>
        <dbReference type="ARBA" id="ARBA00022573"/>
    </source>
</evidence>
<dbReference type="PROSITE" id="PS51014">
    <property type="entry name" value="COBK_CBIJ"/>
    <property type="match status" value="1"/>
</dbReference>
<dbReference type="Pfam" id="PF02571">
    <property type="entry name" value="CbiJ"/>
    <property type="match status" value="1"/>
</dbReference>
<evidence type="ECO:0000256" key="1">
    <source>
        <dbReference type="ARBA" id="ARBA00004953"/>
    </source>
</evidence>
<dbReference type="GO" id="GO:0016994">
    <property type="term" value="F:precorrin-6A reductase activity"/>
    <property type="evidence" value="ECO:0007669"/>
    <property type="project" value="InterPro"/>
</dbReference>
<proteinExistence type="predicted"/>
<evidence type="ECO:0000313" key="5">
    <source>
        <dbReference type="Proteomes" id="UP000190890"/>
    </source>
</evidence>
<dbReference type="OrthoDB" id="9780707at2"/>
<reference evidence="4 5" key="1">
    <citation type="submission" date="2016-05" db="EMBL/GenBank/DDBJ databases">
        <title>Microbial solvent formation.</title>
        <authorList>
            <person name="Poehlein A."/>
            <person name="Montoya Solano J.D."/>
            <person name="Flitsch S."/>
            <person name="Krabben P."/>
            <person name="Duerre P."/>
            <person name="Daniel R."/>
        </authorList>
    </citation>
    <scope>NUCLEOTIDE SEQUENCE [LARGE SCALE GENOMIC DNA]</scope>
    <source>
        <strain evidence="4 5">DSM 2619</strain>
    </source>
</reference>
<organism evidence="4 5">
    <name type="scientific">Clostridium puniceum</name>
    <dbReference type="NCBI Taxonomy" id="29367"/>
    <lineage>
        <taxon>Bacteria</taxon>
        <taxon>Bacillati</taxon>
        <taxon>Bacillota</taxon>
        <taxon>Clostridia</taxon>
        <taxon>Eubacteriales</taxon>
        <taxon>Clostridiaceae</taxon>
        <taxon>Clostridium</taxon>
    </lineage>
</organism>
<dbReference type="NCBIfam" id="NF005970">
    <property type="entry name" value="PRK08057.1-4"/>
    <property type="match status" value="1"/>
</dbReference>
<keyword evidence="3" id="KW-0560">Oxidoreductase</keyword>
<name>A0A1S8TAL6_9CLOT</name>
<comment type="pathway">
    <text evidence="1">Cofactor biosynthesis; adenosylcobalamin biosynthesis.</text>
</comment>
<sequence>MIGFILGTSEGRKILALINEYTNDIAVTTATTYGGDLLKEFNIKVLNTKPLNKENMLNWIKVNRIDVLVDASHPYAQEVTKTALECANNLEIQYVRYEREGSLENVHGENIIRVKNYDEAINVIKEIEGNVLNTTGGNNVSKFLDLNFKYRIIHRILPSPKVLTKTVDAGIRIKDIIAMQGPITYELEKAFIHQYNVKAILTKDSGIEGGVLEKYKASKEANIKLIVIDKPQFIGDLIFNNEVELVKYLLSKNYFNKYE</sequence>
<dbReference type="EMBL" id="LZZM01000196">
    <property type="protein sequence ID" value="OOM74644.1"/>
    <property type="molecule type" value="Genomic_DNA"/>
</dbReference>
<evidence type="ECO:0000313" key="4">
    <source>
        <dbReference type="EMBL" id="OOM74644.1"/>
    </source>
</evidence>
<dbReference type="STRING" id="29367.CLPUN_37690"/>
<comment type="caution">
    <text evidence="4">The sequence shown here is derived from an EMBL/GenBank/DDBJ whole genome shotgun (WGS) entry which is preliminary data.</text>
</comment>
<dbReference type="UniPathway" id="UPA00148"/>
<keyword evidence="2" id="KW-0169">Cobalamin biosynthesis</keyword>
<evidence type="ECO:0000256" key="3">
    <source>
        <dbReference type="ARBA" id="ARBA00023002"/>
    </source>
</evidence>
<dbReference type="GO" id="GO:0009236">
    <property type="term" value="P:cobalamin biosynthetic process"/>
    <property type="evidence" value="ECO:0007669"/>
    <property type="project" value="UniProtKB-UniPathway"/>
</dbReference>
<dbReference type="InterPro" id="IPR003723">
    <property type="entry name" value="Precorrin-6x_reduct"/>
</dbReference>
<dbReference type="NCBIfam" id="TIGR00715">
    <property type="entry name" value="precor6x_red"/>
    <property type="match status" value="1"/>
</dbReference>
<dbReference type="RefSeq" id="WP_077848772.1">
    <property type="nucleotide sequence ID" value="NZ_LZZM01000196.1"/>
</dbReference>
<dbReference type="Proteomes" id="UP000190890">
    <property type="component" value="Unassembled WGS sequence"/>
</dbReference>
<accession>A0A1S8TAL6</accession>
<dbReference type="AlphaFoldDB" id="A0A1S8TAL6"/>